<evidence type="ECO:0000313" key="2">
    <source>
        <dbReference type="EMBL" id="KAJ1357516.1"/>
    </source>
</evidence>
<keyword evidence="3" id="KW-1185">Reference proteome</keyword>
<proteinExistence type="predicted"/>
<evidence type="ECO:0000313" key="3">
    <source>
        <dbReference type="Proteomes" id="UP001196413"/>
    </source>
</evidence>
<reference evidence="2" key="1">
    <citation type="submission" date="2021-06" db="EMBL/GenBank/DDBJ databases">
        <title>Parelaphostrongylus tenuis whole genome reference sequence.</title>
        <authorList>
            <person name="Garwood T.J."/>
            <person name="Larsen P.A."/>
            <person name="Fountain-Jones N.M."/>
            <person name="Garbe J.R."/>
            <person name="Macchietto M.G."/>
            <person name="Kania S.A."/>
            <person name="Gerhold R.W."/>
            <person name="Richards J.E."/>
            <person name="Wolf T.M."/>
        </authorList>
    </citation>
    <scope>NUCLEOTIDE SEQUENCE</scope>
    <source>
        <strain evidence="2">MNPRO001-30</strain>
        <tissue evidence="2">Meninges</tissue>
    </source>
</reference>
<evidence type="ECO:0000256" key="1">
    <source>
        <dbReference type="SAM" id="MobiDB-lite"/>
    </source>
</evidence>
<accession>A0AAD5MXP4</accession>
<gene>
    <name evidence="2" type="ORF">KIN20_015685</name>
</gene>
<sequence>MGHQIGSVASEEDEDIEMQTDQRDPFKPQQKAIRGLRPQKKLILMRNGIFFSLLKCSKGKTLQGAKQINEIA</sequence>
<name>A0AAD5MXP4_PARTN</name>
<dbReference type="AlphaFoldDB" id="A0AAD5MXP4"/>
<organism evidence="2 3">
    <name type="scientific">Parelaphostrongylus tenuis</name>
    <name type="common">Meningeal worm</name>
    <dbReference type="NCBI Taxonomy" id="148309"/>
    <lineage>
        <taxon>Eukaryota</taxon>
        <taxon>Metazoa</taxon>
        <taxon>Ecdysozoa</taxon>
        <taxon>Nematoda</taxon>
        <taxon>Chromadorea</taxon>
        <taxon>Rhabditida</taxon>
        <taxon>Rhabditina</taxon>
        <taxon>Rhabditomorpha</taxon>
        <taxon>Strongyloidea</taxon>
        <taxon>Metastrongylidae</taxon>
        <taxon>Parelaphostrongylus</taxon>
    </lineage>
</organism>
<comment type="caution">
    <text evidence="2">The sequence shown here is derived from an EMBL/GenBank/DDBJ whole genome shotgun (WGS) entry which is preliminary data.</text>
</comment>
<protein>
    <submittedName>
        <fullName evidence="2">Uncharacterized protein</fullName>
    </submittedName>
</protein>
<dbReference type="EMBL" id="JAHQIW010003161">
    <property type="protein sequence ID" value="KAJ1357516.1"/>
    <property type="molecule type" value="Genomic_DNA"/>
</dbReference>
<dbReference type="Proteomes" id="UP001196413">
    <property type="component" value="Unassembled WGS sequence"/>
</dbReference>
<feature type="region of interest" description="Disordered" evidence="1">
    <location>
        <begin position="1"/>
        <end position="33"/>
    </location>
</feature>